<proteinExistence type="predicted"/>
<name>A0ABR2USA3_9PEZI</name>
<gene>
    <name evidence="1" type="ORF">SUNI508_08826</name>
</gene>
<dbReference type="EMBL" id="JARVKF010000398">
    <property type="protein sequence ID" value="KAK9417466.1"/>
    <property type="molecule type" value="Genomic_DNA"/>
</dbReference>
<dbReference type="Proteomes" id="UP001408356">
    <property type="component" value="Unassembled WGS sequence"/>
</dbReference>
<evidence type="ECO:0000313" key="1">
    <source>
        <dbReference type="EMBL" id="KAK9417466.1"/>
    </source>
</evidence>
<organism evidence="1 2">
    <name type="scientific">Seiridium unicorne</name>
    <dbReference type="NCBI Taxonomy" id="138068"/>
    <lineage>
        <taxon>Eukaryota</taxon>
        <taxon>Fungi</taxon>
        <taxon>Dikarya</taxon>
        <taxon>Ascomycota</taxon>
        <taxon>Pezizomycotina</taxon>
        <taxon>Sordariomycetes</taxon>
        <taxon>Xylariomycetidae</taxon>
        <taxon>Amphisphaeriales</taxon>
        <taxon>Sporocadaceae</taxon>
        <taxon>Seiridium</taxon>
    </lineage>
</organism>
<accession>A0ABR2USA3</accession>
<evidence type="ECO:0000313" key="2">
    <source>
        <dbReference type="Proteomes" id="UP001408356"/>
    </source>
</evidence>
<keyword evidence="2" id="KW-1185">Reference proteome</keyword>
<dbReference type="PANTHER" id="PTHR39598">
    <property type="entry name" value="AUSTINOL SYNTHESIS PROTEIN F-RELATED"/>
    <property type="match status" value="1"/>
</dbReference>
<comment type="caution">
    <text evidence="1">The sequence shown here is derived from an EMBL/GenBank/DDBJ whole genome shotgun (WGS) entry which is preliminary data.</text>
</comment>
<sequence>MSPSRRALLKTTEAFISLFIQPFSDSAAFALRAPDCKHYLGPSIPNRTFTSNKDSVMSWSALQWAFRNYKFTLIDGREPIIDTEARKSVFWVRGTANTVDGPYEHDIVFVLTMDEEGDKIQEIVEVCDSAYVAGWMEKFGDDEFRRRSLDWQIKEDVRVSLVGEAGSLV</sequence>
<dbReference type="InterPro" id="IPR050977">
    <property type="entry name" value="Fungal_Meroterpenoid_Isomerase"/>
</dbReference>
<dbReference type="PANTHER" id="PTHR39598:SF1">
    <property type="entry name" value="AUSTINOID BIOSYNTHESIS CLUSTERS PROTEIN F-RELATED"/>
    <property type="match status" value="1"/>
</dbReference>
<protein>
    <submittedName>
        <fullName evidence="1">SnoaL-like domain-containing protein</fullName>
    </submittedName>
</protein>
<dbReference type="Gene3D" id="3.10.450.50">
    <property type="match status" value="1"/>
</dbReference>
<reference evidence="1 2" key="1">
    <citation type="journal article" date="2024" name="J. Plant Pathol.">
        <title>Sequence and assembly of the genome of Seiridium unicorne, isolate CBS 538.82, causal agent of cypress canker disease.</title>
        <authorList>
            <person name="Scali E."/>
            <person name="Rocca G.D."/>
            <person name="Danti R."/>
            <person name="Garbelotto M."/>
            <person name="Barberini S."/>
            <person name="Baroncelli R."/>
            <person name="Emiliani G."/>
        </authorList>
    </citation>
    <scope>NUCLEOTIDE SEQUENCE [LARGE SCALE GENOMIC DNA]</scope>
    <source>
        <strain evidence="1 2">BM-138-508</strain>
    </source>
</reference>